<feature type="active site" description="Cysteine persulfide intermediate" evidence="3">
    <location>
        <position position="107"/>
    </location>
</feature>
<comment type="similarity">
    <text evidence="3">Belongs to the FdhD family.</text>
</comment>
<comment type="caution">
    <text evidence="4">The sequence shown here is derived from an EMBL/GenBank/DDBJ whole genome shotgun (WGS) entry which is preliminary data.</text>
</comment>
<dbReference type="Proteomes" id="UP000244224">
    <property type="component" value="Unassembled WGS sequence"/>
</dbReference>
<evidence type="ECO:0000313" key="5">
    <source>
        <dbReference type="Proteomes" id="UP000244224"/>
    </source>
</evidence>
<dbReference type="EMBL" id="QBKP01000020">
    <property type="protein sequence ID" value="PTX45773.1"/>
    <property type="molecule type" value="Genomic_DNA"/>
</dbReference>
<proteinExistence type="inferred from homology"/>
<name>A0A2T6APM8_9RHOB</name>
<comment type="caution">
    <text evidence="3">Lacks conserved residue(s) required for the propagation of feature annotation.</text>
</comment>
<dbReference type="GO" id="GO:0006777">
    <property type="term" value="P:Mo-molybdopterin cofactor biosynthetic process"/>
    <property type="evidence" value="ECO:0007669"/>
    <property type="project" value="UniProtKB-UniRule"/>
</dbReference>
<keyword evidence="2 3" id="KW-0501">Molybdenum cofactor biosynthesis</keyword>
<protein>
    <recommendedName>
        <fullName evidence="3">Sulfur carrier protein FdhD</fullName>
    </recommendedName>
</protein>
<dbReference type="Pfam" id="PF02634">
    <property type="entry name" value="FdhD-NarQ"/>
    <property type="match status" value="1"/>
</dbReference>
<evidence type="ECO:0000256" key="1">
    <source>
        <dbReference type="ARBA" id="ARBA00022490"/>
    </source>
</evidence>
<dbReference type="GO" id="GO:0016783">
    <property type="term" value="F:sulfurtransferase activity"/>
    <property type="evidence" value="ECO:0007669"/>
    <property type="project" value="InterPro"/>
</dbReference>
<dbReference type="PIRSF" id="PIRSF015626">
    <property type="entry name" value="FdhD"/>
    <property type="match status" value="1"/>
</dbReference>
<dbReference type="HAMAP" id="MF_00187">
    <property type="entry name" value="FdhD"/>
    <property type="match status" value="1"/>
</dbReference>
<keyword evidence="5" id="KW-1185">Reference proteome</keyword>
<dbReference type="InterPro" id="IPR016193">
    <property type="entry name" value="Cytidine_deaminase-like"/>
</dbReference>
<dbReference type="Gene3D" id="3.40.140.10">
    <property type="entry name" value="Cytidine Deaminase, domain 2"/>
    <property type="match status" value="1"/>
</dbReference>
<comment type="function">
    <text evidence="3">Required for formate dehydrogenase (FDH) activity. Acts as a sulfur carrier protein that transfers sulfur from IscS to the molybdenum cofactor prior to its insertion into FDH.</text>
</comment>
<dbReference type="InterPro" id="IPR003786">
    <property type="entry name" value="FdhD"/>
</dbReference>
<dbReference type="OrthoDB" id="3197277at2"/>
<reference evidence="4 5" key="1">
    <citation type="submission" date="2018-04" db="EMBL/GenBank/DDBJ databases">
        <title>Genomic Encyclopedia of Archaeal and Bacterial Type Strains, Phase II (KMG-II): from individual species to whole genera.</title>
        <authorList>
            <person name="Goeker M."/>
        </authorList>
    </citation>
    <scope>NUCLEOTIDE SEQUENCE [LARGE SCALE GENOMIC DNA]</scope>
    <source>
        <strain evidence="4 5">DSM 21823</strain>
    </source>
</reference>
<dbReference type="PANTHER" id="PTHR30592:SF1">
    <property type="entry name" value="SULFUR CARRIER PROTEIN FDHD"/>
    <property type="match status" value="1"/>
</dbReference>
<keyword evidence="1 3" id="KW-0963">Cytoplasm</keyword>
<gene>
    <name evidence="3" type="primary">fdhD</name>
    <name evidence="4" type="ORF">C8N34_12013</name>
</gene>
<accession>A0A2T6APM8</accession>
<dbReference type="NCBIfam" id="TIGR00129">
    <property type="entry name" value="fdhD_narQ"/>
    <property type="match status" value="1"/>
</dbReference>
<evidence type="ECO:0000313" key="4">
    <source>
        <dbReference type="EMBL" id="PTX45773.1"/>
    </source>
</evidence>
<dbReference type="GO" id="GO:0005737">
    <property type="term" value="C:cytoplasm"/>
    <property type="evidence" value="ECO:0007669"/>
    <property type="project" value="UniProtKB-SubCell"/>
</dbReference>
<sequence>MHSHRPLPRLAFRAGAVRDGSRELPSEVAVALSYNGSTHAVMMATPADLEDFARGFTLTEGIASLDEIESIEPVETPRGIDLQIWLTQAAADRQAKRRRTMAGPVGCGLCGIDSLEEAVRVPRPVPANDFAMTPEQVMEAIAALEAHQPLHDITRAAHGAAFWAEGGIVLAREDVGRHNALDKLIGALAGRRPAAQGALILTCRTSVDMVQKACAAGFPLLIAVSAPTAAAVAMAEAAGLTLVALARPDGFECFTHPQRITLQEAAHVA</sequence>
<dbReference type="GO" id="GO:0097163">
    <property type="term" value="F:sulfur carrier activity"/>
    <property type="evidence" value="ECO:0007669"/>
    <property type="project" value="UniProtKB-UniRule"/>
</dbReference>
<comment type="subcellular location">
    <subcellularLocation>
        <location evidence="3">Cytoplasm</location>
    </subcellularLocation>
</comment>
<dbReference type="PANTHER" id="PTHR30592">
    <property type="entry name" value="FORMATE DEHYDROGENASE"/>
    <property type="match status" value="1"/>
</dbReference>
<evidence type="ECO:0000256" key="2">
    <source>
        <dbReference type="ARBA" id="ARBA00023150"/>
    </source>
</evidence>
<evidence type="ECO:0000256" key="3">
    <source>
        <dbReference type="HAMAP-Rule" id="MF_00187"/>
    </source>
</evidence>
<dbReference type="AlphaFoldDB" id="A0A2T6APM8"/>
<dbReference type="SUPFAM" id="SSF53927">
    <property type="entry name" value="Cytidine deaminase-like"/>
    <property type="match status" value="1"/>
</dbReference>
<organism evidence="4 5">
    <name type="scientific">Gemmobacter caeni</name>
    <dbReference type="NCBI Taxonomy" id="589035"/>
    <lineage>
        <taxon>Bacteria</taxon>
        <taxon>Pseudomonadati</taxon>
        <taxon>Pseudomonadota</taxon>
        <taxon>Alphaproteobacteria</taxon>
        <taxon>Rhodobacterales</taxon>
        <taxon>Paracoccaceae</taxon>
        <taxon>Gemmobacter</taxon>
    </lineage>
</organism>
<dbReference type="Gene3D" id="3.10.20.10">
    <property type="match status" value="1"/>
</dbReference>